<comment type="subcellular location">
    <subcellularLocation>
        <location evidence="1">Cell outer membrane</location>
    </subcellularLocation>
</comment>
<keyword evidence="3" id="KW-0732">Signal</keyword>
<evidence type="ECO:0000256" key="4">
    <source>
        <dbReference type="ARBA" id="ARBA00023136"/>
    </source>
</evidence>
<evidence type="ECO:0000259" key="7">
    <source>
        <dbReference type="Pfam" id="PF14322"/>
    </source>
</evidence>
<evidence type="ECO:0000313" key="8">
    <source>
        <dbReference type="EMBL" id="SIS86432.1"/>
    </source>
</evidence>
<dbReference type="Gene3D" id="1.25.40.390">
    <property type="match status" value="1"/>
</dbReference>
<evidence type="ECO:0000256" key="2">
    <source>
        <dbReference type="ARBA" id="ARBA00006275"/>
    </source>
</evidence>
<dbReference type="InterPro" id="IPR012944">
    <property type="entry name" value="SusD_RagB_dom"/>
</dbReference>
<organism evidence="8 9">
    <name type="scientific">Zobellia uliginosa</name>
    <dbReference type="NCBI Taxonomy" id="143224"/>
    <lineage>
        <taxon>Bacteria</taxon>
        <taxon>Pseudomonadati</taxon>
        <taxon>Bacteroidota</taxon>
        <taxon>Flavobacteriia</taxon>
        <taxon>Flavobacteriales</taxon>
        <taxon>Flavobacteriaceae</taxon>
        <taxon>Zobellia</taxon>
    </lineage>
</organism>
<dbReference type="CDD" id="cd08977">
    <property type="entry name" value="SusD"/>
    <property type="match status" value="1"/>
</dbReference>
<dbReference type="RefSeq" id="WP_076455976.1">
    <property type="nucleotide sequence ID" value="NZ_FTOB01000004.1"/>
</dbReference>
<name>A0ABY1KWH4_9FLAO</name>
<protein>
    <submittedName>
        <fullName evidence="8">Starch-binding associating with outer membrane</fullName>
    </submittedName>
</protein>
<gene>
    <name evidence="8" type="ORF">SAMN05421766_104472</name>
</gene>
<dbReference type="Pfam" id="PF14322">
    <property type="entry name" value="SusD-like_3"/>
    <property type="match status" value="1"/>
</dbReference>
<dbReference type="Pfam" id="PF07980">
    <property type="entry name" value="SusD_RagB"/>
    <property type="match status" value="1"/>
</dbReference>
<evidence type="ECO:0000256" key="5">
    <source>
        <dbReference type="ARBA" id="ARBA00023237"/>
    </source>
</evidence>
<dbReference type="EMBL" id="FTOB01000004">
    <property type="protein sequence ID" value="SIS86432.1"/>
    <property type="molecule type" value="Genomic_DNA"/>
</dbReference>
<sequence length="489" mass="54519">MKNCNYIYMLLTCFLLGCSEDFLDVAPETSLGSTSFFKNEGQFVAALNGTYVPLRDLYKGGNFWLLAEQRSDNTSYENLDGSGVSKFEIDEFRVTELNTFPPTIFRMSYDGIGRANLLLSNIATTEVLNDDIKNQLEGQAYFLRALYYFHLVRVFGDIPLVLEPVNNTEQAFATAERVGVSEVYSVIVDDATKAAALLPDSYTGNVIGRATKGAALTLLGEVQMTLKNFEAAITALNGVTGYTLLSDYGELWNAANKNSAESIFEVQYSVGMGSEDFASDFMYRFVPQHSGAGEEIIGFAAGNGSDSGHNTPTNDMIGAYEAEDLRKDASIGFWNNPQTGMDIPYVKKFNNPGPFRFWMDDNMPIYRYADVLLMLSEALNEQGYVADGEAFDLLNRVRQRAGLADLTSAELTDQDSFREAVAQERRVELAFENHRWFDLLRTDKAEETMTAHGVEEKALKSYVPTNAYQNISLLYPYPNRETLLLDADN</sequence>
<keyword evidence="5" id="KW-0998">Cell outer membrane</keyword>
<dbReference type="Proteomes" id="UP000185728">
    <property type="component" value="Unassembled WGS sequence"/>
</dbReference>
<keyword evidence="9" id="KW-1185">Reference proteome</keyword>
<evidence type="ECO:0000256" key="1">
    <source>
        <dbReference type="ARBA" id="ARBA00004442"/>
    </source>
</evidence>
<comment type="caution">
    <text evidence="8">The sequence shown here is derived from an EMBL/GenBank/DDBJ whole genome shotgun (WGS) entry which is preliminary data.</text>
</comment>
<comment type="similarity">
    <text evidence="2">Belongs to the SusD family.</text>
</comment>
<reference evidence="8 9" key="1">
    <citation type="submission" date="2017-01" db="EMBL/GenBank/DDBJ databases">
        <authorList>
            <person name="Varghese N."/>
            <person name="Submissions S."/>
        </authorList>
    </citation>
    <scope>NUCLEOTIDE SEQUENCE [LARGE SCALE GENOMIC DNA]</scope>
    <source>
        <strain evidence="8 9">DSM 2061</strain>
    </source>
</reference>
<feature type="domain" description="RagB/SusD" evidence="6">
    <location>
        <begin position="361"/>
        <end position="481"/>
    </location>
</feature>
<feature type="domain" description="SusD-like N-terminal" evidence="7">
    <location>
        <begin position="21"/>
        <end position="220"/>
    </location>
</feature>
<dbReference type="PROSITE" id="PS51257">
    <property type="entry name" value="PROKAR_LIPOPROTEIN"/>
    <property type="match status" value="1"/>
</dbReference>
<evidence type="ECO:0000259" key="6">
    <source>
        <dbReference type="Pfam" id="PF07980"/>
    </source>
</evidence>
<accession>A0ABY1KWH4</accession>
<evidence type="ECO:0000256" key="3">
    <source>
        <dbReference type="ARBA" id="ARBA00022729"/>
    </source>
</evidence>
<dbReference type="InterPro" id="IPR011990">
    <property type="entry name" value="TPR-like_helical_dom_sf"/>
</dbReference>
<dbReference type="InterPro" id="IPR033985">
    <property type="entry name" value="SusD-like_N"/>
</dbReference>
<keyword evidence="4" id="KW-0472">Membrane</keyword>
<evidence type="ECO:0000313" key="9">
    <source>
        <dbReference type="Proteomes" id="UP000185728"/>
    </source>
</evidence>
<proteinExistence type="inferred from homology"/>
<dbReference type="SUPFAM" id="SSF48452">
    <property type="entry name" value="TPR-like"/>
    <property type="match status" value="1"/>
</dbReference>